<evidence type="ECO:0000256" key="1">
    <source>
        <dbReference type="SAM" id="Phobius"/>
    </source>
</evidence>
<proteinExistence type="predicted"/>
<dbReference type="AlphaFoldDB" id="A0A2G9QHJ6"/>
<keyword evidence="1" id="KW-1133">Transmembrane helix</keyword>
<accession>A0A2G9QHJ6</accession>
<dbReference type="EMBL" id="KV998563">
    <property type="protein sequence ID" value="PIO15036.1"/>
    <property type="molecule type" value="Genomic_DNA"/>
</dbReference>
<reference evidence="3" key="1">
    <citation type="journal article" date="2017" name="Nat. Commun.">
        <title>The North American bullfrog draft genome provides insight into hormonal regulation of long noncoding RNA.</title>
        <authorList>
            <person name="Hammond S.A."/>
            <person name="Warren R.L."/>
            <person name="Vandervalk B.P."/>
            <person name="Kucuk E."/>
            <person name="Khan H."/>
            <person name="Gibb E.A."/>
            <person name="Pandoh P."/>
            <person name="Kirk H."/>
            <person name="Zhao Y."/>
            <person name="Jones M."/>
            <person name="Mungall A.J."/>
            <person name="Coope R."/>
            <person name="Pleasance S."/>
            <person name="Moore R.A."/>
            <person name="Holt R.A."/>
            <person name="Round J.M."/>
            <person name="Ohora S."/>
            <person name="Walle B.V."/>
            <person name="Veldhoen N."/>
            <person name="Helbing C.C."/>
            <person name="Birol I."/>
        </authorList>
    </citation>
    <scope>NUCLEOTIDE SEQUENCE [LARGE SCALE GENOMIC DNA]</scope>
</reference>
<gene>
    <name evidence="2" type="ORF">AB205_0038700</name>
</gene>
<dbReference type="Proteomes" id="UP000228934">
    <property type="component" value="Unassembled WGS sequence"/>
</dbReference>
<feature type="transmembrane region" description="Helical" evidence="1">
    <location>
        <begin position="69"/>
        <end position="89"/>
    </location>
</feature>
<keyword evidence="3" id="KW-1185">Reference proteome</keyword>
<evidence type="ECO:0000313" key="3">
    <source>
        <dbReference type="Proteomes" id="UP000228934"/>
    </source>
</evidence>
<protein>
    <submittedName>
        <fullName evidence="2">Uncharacterized protein</fullName>
    </submittedName>
</protein>
<sequence>MTGSMDLTPTPMSERPRSWRKLAKVYRRILGYDDPRISSGSGGRISNYGSTISTEGSGECCKKESSCPLFLFFFFYYVHAAPCAFLYCCTV</sequence>
<name>A0A2G9QHJ6_AQUCT</name>
<evidence type="ECO:0000313" key="2">
    <source>
        <dbReference type="EMBL" id="PIO15036.1"/>
    </source>
</evidence>
<keyword evidence="1" id="KW-0472">Membrane</keyword>
<organism evidence="2 3">
    <name type="scientific">Aquarana catesbeiana</name>
    <name type="common">American bullfrog</name>
    <name type="synonym">Rana catesbeiana</name>
    <dbReference type="NCBI Taxonomy" id="8400"/>
    <lineage>
        <taxon>Eukaryota</taxon>
        <taxon>Metazoa</taxon>
        <taxon>Chordata</taxon>
        <taxon>Craniata</taxon>
        <taxon>Vertebrata</taxon>
        <taxon>Euteleostomi</taxon>
        <taxon>Amphibia</taxon>
        <taxon>Batrachia</taxon>
        <taxon>Anura</taxon>
        <taxon>Neobatrachia</taxon>
        <taxon>Ranoidea</taxon>
        <taxon>Ranidae</taxon>
        <taxon>Aquarana</taxon>
    </lineage>
</organism>
<keyword evidence="1" id="KW-0812">Transmembrane</keyword>